<proteinExistence type="predicted"/>
<protein>
    <submittedName>
        <fullName evidence="2">Uncharacterized protein</fullName>
    </submittedName>
</protein>
<reference evidence="2 3" key="1">
    <citation type="submission" date="2019-05" db="EMBL/GenBank/DDBJ databases">
        <title>Another draft genome of Portunus trituberculatus and its Hox gene families provides insights of decapod evolution.</title>
        <authorList>
            <person name="Jeong J.-H."/>
            <person name="Song I."/>
            <person name="Kim S."/>
            <person name="Choi T."/>
            <person name="Kim D."/>
            <person name="Ryu S."/>
            <person name="Kim W."/>
        </authorList>
    </citation>
    <scope>NUCLEOTIDE SEQUENCE [LARGE SCALE GENOMIC DNA]</scope>
    <source>
        <tissue evidence="2">Muscle</tissue>
    </source>
</reference>
<sequence>MTSRVISSRRSHHPSAARDSIPDDHLDLWRGFCRRQDHPVGREAQGRRENRRVEDNRREVRGSREQRRDGEGQGKMEGRGRKELKTADRGFGHGEIERRDKGGFDKERLSVAIGGGNTKMQGRDQYSYED</sequence>
<organism evidence="2 3">
    <name type="scientific">Portunus trituberculatus</name>
    <name type="common">Swimming crab</name>
    <name type="synonym">Neptunus trituberculatus</name>
    <dbReference type="NCBI Taxonomy" id="210409"/>
    <lineage>
        <taxon>Eukaryota</taxon>
        <taxon>Metazoa</taxon>
        <taxon>Ecdysozoa</taxon>
        <taxon>Arthropoda</taxon>
        <taxon>Crustacea</taxon>
        <taxon>Multicrustacea</taxon>
        <taxon>Malacostraca</taxon>
        <taxon>Eumalacostraca</taxon>
        <taxon>Eucarida</taxon>
        <taxon>Decapoda</taxon>
        <taxon>Pleocyemata</taxon>
        <taxon>Brachyura</taxon>
        <taxon>Eubrachyura</taxon>
        <taxon>Portunoidea</taxon>
        <taxon>Portunidae</taxon>
        <taxon>Portuninae</taxon>
        <taxon>Portunus</taxon>
    </lineage>
</organism>
<evidence type="ECO:0000313" key="3">
    <source>
        <dbReference type="Proteomes" id="UP000324222"/>
    </source>
</evidence>
<name>A0A5B7JLB0_PORTR</name>
<dbReference type="Proteomes" id="UP000324222">
    <property type="component" value="Unassembled WGS sequence"/>
</dbReference>
<comment type="caution">
    <text evidence="2">The sequence shown here is derived from an EMBL/GenBank/DDBJ whole genome shotgun (WGS) entry which is preliminary data.</text>
</comment>
<feature type="region of interest" description="Disordered" evidence="1">
    <location>
        <begin position="36"/>
        <end position="130"/>
    </location>
</feature>
<evidence type="ECO:0000313" key="2">
    <source>
        <dbReference type="EMBL" id="MPC98841.1"/>
    </source>
</evidence>
<gene>
    <name evidence="2" type="ORF">E2C01_094226</name>
</gene>
<dbReference type="AlphaFoldDB" id="A0A5B7JLB0"/>
<keyword evidence="3" id="KW-1185">Reference proteome</keyword>
<evidence type="ECO:0000256" key="1">
    <source>
        <dbReference type="SAM" id="MobiDB-lite"/>
    </source>
</evidence>
<accession>A0A5B7JLB0</accession>
<feature type="region of interest" description="Disordered" evidence="1">
    <location>
        <begin position="1"/>
        <end position="24"/>
    </location>
</feature>
<dbReference type="EMBL" id="VSRR010115855">
    <property type="protein sequence ID" value="MPC98841.1"/>
    <property type="molecule type" value="Genomic_DNA"/>
</dbReference>
<feature type="compositionally biased region" description="Basic and acidic residues" evidence="1">
    <location>
        <begin position="36"/>
        <end position="109"/>
    </location>
</feature>